<feature type="compositionally biased region" description="Basic and acidic residues" evidence="1">
    <location>
        <begin position="140"/>
        <end position="161"/>
    </location>
</feature>
<dbReference type="PROSITE" id="PS50126">
    <property type="entry name" value="S1"/>
    <property type="match status" value="1"/>
</dbReference>
<evidence type="ECO:0000259" key="2">
    <source>
        <dbReference type="PROSITE" id="PS50126"/>
    </source>
</evidence>
<dbReference type="GO" id="GO:0006412">
    <property type="term" value="P:translation"/>
    <property type="evidence" value="ECO:0007669"/>
    <property type="project" value="TreeGrafter"/>
</dbReference>
<organism evidence="3 4">
    <name type="scientific">Porphyridium purpureum</name>
    <name type="common">Red alga</name>
    <name type="synonym">Porphyridium cruentum</name>
    <dbReference type="NCBI Taxonomy" id="35688"/>
    <lineage>
        <taxon>Eukaryota</taxon>
        <taxon>Rhodophyta</taxon>
        <taxon>Bangiophyceae</taxon>
        <taxon>Porphyridiales</taxon>
        <taxon>Porphyridiaceae</taxon>
        <taxon>Porphyridium</taxon>
    </lineage>
</organism>
<reference evidence="4" key="1">
    <citation type="journal article" date="2019" name="Nat. Commun.">
        <title>Expansion of phycobilisome linker gene families in mesophilic red algae.</title>
        <authorList>
            <person name="Lee J."/>
            <person name="Kim D."/>
            <person name="Bhattacharya D."/>
            <person name="Yoon H.S."/>
        </authorList>
    </citation>
    <scope>NUCLEOTIDE SEQUENCE [LARGE SCALE GENOMIC DNA]</scope>
    <source>
        <strain evidence="4">CCMP 1328</strain>
    </source>
</reference>
<keyword evidence="3" id="KW-0808">Transferase</keyword>
<evidence type="ECO:0000256" key="1">
    <source>
        <dbReference type="SAM" id="MobiDB-lite"/>
    </source>
</evidence>
<dbReference type="Proteomes" id="UP000324585">
    <property type="component" value="Unassembled WGS sequence"/>
</dbReference>
<dbReference type="OrthoDB" id="1712786at2759"/>
<dbReference type="PANTHER" id="PTHR10724:SF10">
    <property type="entry name" value="S1 RNA-BINDING DOMAIN-CONTAINING PROTEIN 1"/>
    <property type="match status" value="1"/>
</dbReference>
<dbReference type="Gene3D" id="2.40.50.140">
    <property type="entry name" value="Nucleic acid-binding proteins"/>
    <property type="match status" value="1"/>
</dbReference>
<feature type="compositionally biased region" description="Polar residues" evidence="1">
    <location>
        <begin position="189"/>
        <end position="206"/>
    </location>
</feature>
<dbReference type="GO" id="GO:0016740">
    <property type="term" value="F:transferase activity"/>
    <property type="evidence" value="ECO:0007669"/>
    <property type="project" value="UniProtKB-KW"/>
</dbReference>
<feature type="region of interest" description="Disordered" evidence="1">
    <location>
        <begin position="140"/>
        <end position="209"/>
    </location>
</feature>
<name>A0A5J4Z692_PORPP</name>
<evidence type="ECO:0000313" key="4">
    <source>
        <dbReference type="Proteomes" id="UP000324585"/>
    </source>
</evidence>
<proteinExistence type="predicted"/>
<dbReference type="InterPro" id="IPR012340">
    <property type="entry name" value="NA-bd_OB-fold"/>
</dbReference>
<protein>
    <submittedName>
        <fullName evidence="3">Polyribonucleotide nucleotidyltransferase</fullName>
    </submittedName>
</protein>
<dbReference type="SMART" id="SM00316">
    <property type="entry name" value="S1"/>
    <property type="match status" value="1"/>
</dbReference>
<keyword evidence="4" id="KW-1185">Reference proteome</keyword>
<feature type="domain" description="S1 motif" evidence="2">
    <location>
        <begin position="216"/>
        <end position="285"/>
    </location>
</feature>
<dbReference type="InterPro" id="IPR050437">
    <property type="entry name" value="Ribos_protein_bS1-like"/>
</dbReference>
<evidence type="ECO:0000313" key="3">
    <source>
        <dbReference type="EMBL" id="KAA8498748.1"/>
    </source>
</evidence>
<dbReference type="EMBL" id="VRMN01000001">
    <property type="protein sequence ID" value="KAA8498748.1"/>
    <property type="molecule type" value="Genomic_DNA"/>
</dbReference>
<gene>
    <name evidence="3" type="ORF">FVE85_6333</name>
</gene>
<sequence length="325" mass="35553">MFVNTLCASNGLARAACPWVGAELACTENRQGGRNARAGGFAAALRRLSSRSRARFGAAPGPNYVYSCRSLYSRCSAHEDRTELLDVFADADAIEAPTLQQHGAPPPRVGQQTRQSLNAAAALSDAERIRVTLLREQDVEEATARARARSDVDPGELKLERPIPPASLGEEHDTRTMSRNQDYEFEEGGNTQWRQESLESGPQASTDDLFPPVRVGEIHAATVTQVVPYGCFVNIGCGRNGLVHISEISLKFVHDIHKFVRVGQQVRVMIVRTNPSTGQFACSIREALDTSLYNTMVWLSTDWGEAYTSDRSKKGEAKRKSSSGA</sequence>
<dbReference type="PANTHER" id="PTHR10724">
    <property type="entry name" value="30S RIBOSOMAL PROTEIN S1"/>
    <property type="match status" value="1"/>
</dbReference>
<dbReference type="AlphaFoldDB" id="A0A5J4Z692"/>
<dbReference type="GO" id="GO:0003735">
    <property type="term" value="F:structural constituent of ribosome"/>
    <property type="evidence" value="ECO:0007669"/>
    <property type="project" value="TreeGrafter"/>
</dbReference>
<accession>A0A5J4Z692</accession>
<dbReference type="SUPFAM" id="SSF50249">
    <property type="entry name" value="Nucleic acid-binding proteins"/>
    <property type="match status" value="1"/>
</dbReference>
<dbReference type="GO" id="GO:0003729">
    <property type="term" value="F:mRNA binding"/>
    <property type="evidence" value="ECO:0007669"/>
    <property type="project" value="TreeGrafter"/>
</dbReference>
<dbReference type="InterPro" id="IPR003029">
    <property type="entry name" value="S1_domain"/>
</dbReference>
<comment type="caution">
    <text evidence="3">The sequence shown here is derived from an EMBL/GenBank/DDBJ whole genome shotgun (WGS) entry which is preliminary data.</text>
</comment>
<dbReference type="Pfam" id="PF00575">
    <property type="entry name" value="S1"/>
    <property type="match status" value="1"/>
</dbReference>